<proteinExistence type="inferred from homology"/>
<feature type="domain" description="KOW" evidence="6">
    <location>
        <begin position="7"/>
        <end position="28"/>
    </location>
</feature>
<evidence type="ECO:0000313" key="8">
    <source>
        <dbReference type="EMBL" id="PIQ88360.1"/>
    </source>
</evidence>
<dbReference type="GO" id="GO:0019843">
    <property type="term" value="F:rRNA binding"/>
    <property type="evidence" value="ECO:0007669"/>
    <property type="project" value="UniProtKB-UniRule"/>
</dbReference>
<dbReference type="Pfam" id="PF00467">
    <property type="entry name" value="KOW"/>
    <property type="match status" value="1"/>
</dbReference>
<dbReference type="NCBIfam" id="TIGR01079">
    <property type="entry name" value="rplX_bact"/>
    <property type="match status" value="1"/>
</dbReference>
<comment type="subunit">
    <text evidence="5">Part of the 50S ribosomal subunit.</text>
</comment>
<keyword evidence="5" id="KW-0699">rRNA-binding</keyword>
<evidence type="ECO:0000256" key="1">
    <source>
        <dbReference type="ARBA" id="ARBA00010618"/>
    </source>
</evidence>
<evidence type="ECO:0000256" key="3">
    <source>
        <dbReference type="ARBA" id="ARBA00023274"/>
    </source>
</evidence>
<accession>A0A2H0LVC0</accession>
<sequence>MLRIRKSDIVYVIAGKDKGKTGKVMKVFSIQSRALVEGINKVKKHMRRTREDQKAGVVELESPIHISNLQIYCKNCSKPARIGIKTPEAPSAAKKTNNKIRICKRCKEAI</sequence>
<dbReference type="InterPro" id="IPR008991">
    <property type="entry name" value="Translation_prot_SH3-like_sf"/>
</dbReference>
<dbReference type="Proteomes" id="UP000229641">
    <property type="component" value="Unassembled WGS sequence"/>
</dbReference>
<keyword evidence="3 5" id="KW-0687">Ribonucleoprotein</keyword>
<dbReference type="Gene3D" id="2.30.30.30">
    <property type="match status" value="1"/>
</dbReference>
<name>A0A2H0LVC0_9BACT</name>
<organism evidence="8 9">
    <name type="scientific">Candidatus Ghiorseimicrobium undicola</name>
    <dbReference type="NCBI Taxonomy" id="1974746"/>
    <lineage>
        <taxon>Bacteria</taxon>
        <taxon>Pseudomonadati</taxon>
        <taxon>Candidatus Omnitrophota</taxon>
        <taxon>Candidatus Ghiorseimicrobium</taxon>
    </lineage>
</organism>
<evidence type="ECO:0000313" key="9">
    <source>
        <dbReference type="Proteomes" id="UP000229641"/>
    </source>
</evidence>
<evidence type="ECO:0000259" key="6">
    <source>
        <dbReference type="Pfam" id="PF00467"/>
    </source>
</evidence>
<dbReference type="Pfam" id="PF17136">
    <property type="entry name" value="ribosomal_L24"/>
    <property type="match status" value="1"/>
</dbReference>
<dbReference type="GO" id="GO:1990904">
    <property type="term" value="C:ribonucleoprotein complex"/>
    <property type="evidence" value="ECO:0007669"/>
    <property type="project" value="UniProtKB-KW"/>
</dbReference>
<dbReference type="InterPro" id="IPR057264">
    <property type="entry name" value="Ribosomal_uL24_C"/>
</dbReference>
<keyword evidence="2 5" id="KW-0689">Ribosomal protein</keyword>
<dbReference type="InterPro" id="IPR005824">
    <property type="entry name" value="KOW"/>
</dbReference>
<dbReference type="SUPFAM" id="SSF50104">
    <property type="entry name" value="Translation proteins SH3-like domain"/>
    <property type="match status" value="1"/>
</dbReference>
<dbReference type="CDD" id="cd06089">
    <property type="entry name" value="KOW_RPL26"/>
    <property type="match status" value="1"/>
</dbReference>
<dbReference type="InterPro" id="IPR014722">
    <property type="entry name" value="Rib_uL2_dom2"/>
</dbReference>
<dbReference type="GO" id="GO:0003735">
    <property type="term" value="F:structural constituent of ribosome"/>
    <property type="evidence" value="ECO:0007669"/>
    <property type="project" value="InterPro"/>
</dbReference>
<dbReference type="HAMAP" id="MF_01326_B">
    <property type="entry name" value="Ribosomal_uL24_B"/>
    <property type="match status" value="1"/>
</dbReference>
<reference evidence="8 9" key="1">
    <citation type="submission" date="2017-09" db="EMBL/GenBank/DDBJ databases">
        <title>Depth-based differentiation of microbial function through sediment-hosted aquifers and enrichment of novel symbionts in the deep terrestrial subsurface.</title>
        <authorList>
            <person name="Probst A.J."/>
            <person name="Ladd B."/>
            <person name="Jarett J.K."/>
            <person name="Geller-Mcgrath D.E."/>
            <person name="Sieber C.M."/>
            <person name="Emerson J.B."/>
            <person name="Anantharaman K."/>
            <person name="Thomas B.C."/>
            <person name="Malmstrom R."/>
            <person name="Stieglmeier M."/>
            <person name="Klingl A."/>
            <person name="Woyke T."/>
            <person name="Ryan C.M."/>
            <person name="Banfield J.F."/>
        </authorList>
    </citation>
    <scope>NUCLEOTIDE SEQUENCE [LARGE SCALE GENOMIC DNA]</scope>
    <source>
        <strain evidence="8">CG11_big_fil_rev_8_21_14_0_20_42_13</strain>
    </source>
</reference>
<comment type="function">
    <text evidence="5">One of the proteins that surrounds the polypeptide exit tunnel on the outside of the subunit.</text>
</comment>
<comment type="function">
    <text evidence="5">One of two assembly initiator proteins, it binds directly to the 5'-end of the 23S rRNA, where it nucleates assembly of the 50S subunit.</text>
</comment>
<dbReference type="AlphaFoldDB" id="A0A2H0LVC0"/>
<comment type="similarity">
    <text evidence="1 5">Belongs to the universal ribosomal protein uL24 family.</text>
</comment>
<evidence type="ECO:0000256" key="2">
    <source>
        <dbReference type="ARBA" id="ARBA00022980"/>
    </source>
</evidence>
<evidence type="ECO:0000256" key="5">
    <source>
        <dbReference type="HAMAP-Rule" id="MF_01326"/>
    </source>
</evidence>
<evidence type="ECO:0000256" key="4">
    <source>
        <dbReference type="ARBA" id="ARBA00035206"/>
    </source>
</evidence>
<protein>
    <recommendedName>
        <fullName evidence="4 5">Large ribosomal subunit protein uL24</fullName>
    </recommendedName>
</protein>
<dbReference type="PANTHER" id="PTHR12903">
    <property type="entry name" value="MITOCHONDRIAL RIBOSOMAL PROTEIN L24"/>
    <property type="match status" value="1"/>
</dbReference>
<keyword evidence="5" id="KW-0694">RNA-binding</keyword>
<dbReference type="GO" id="GO:0005840">
    <property type="term" value="C:ribosome"/>
    <property type="evidence" value="ECO:0007669"/>
    <property type="project" value="UniProtKB-KW"/>
</dbReference>
<dbReference type="InterPro" id="IPR041988">
    <property type="entry name" value="Ribosomal_uL24_KOW"/>
</dbReference>
<gene>
    <name evidence="5" type="primary">rplX</name>
    <name evidence="8" type="ORF">COV72_08630</name>
</gene>
<evidence type="ECO:0000259" key="7">
    <source>
        <dbReference type="Pfam" id="PF17136"/>
    </source>
</evidence>
<dbReference type="InterPro" id="IPR003256">
    <property type="entry name" value="Ribosomal_uL24"/>
</dbReference>
<dbReference type="GO" id="GO:0006412">
    <property type="term" value="P:translation"/>
    <property type="evidence" value="ECO:0007669"/>
    <property type="project" value="UniProtKB-UniRule"/>
</dbReference>
<comment type="caution">
    <text evidence="8">The sequence shown here is derived from an EMBL/GenBank/DDBJ whole genome shotgun (WGS) entry which is preliminary data.</text>
</comment>
<feature type="domain" description="Large ribosomal subunit protein uL24 C-terminal" evidence="7">
    <location>
        <begin position="39"/>
        <end position="110"/>
    </location>
</feature>
<dbReference type="EMBL" id="PCWA01000109">
    <property type="protein sequence ID" value="PIQ88360.1"/>
    <property type="molecule type" value="Genomic_DNA"/>
</dbReference>